<reference evidence="3 4" key="1">
    <citation type="submission" date="2016-12" db="EMBL/GenBank/DDBJ databases">
        <authorList>
            <person name="Song W.-J."/>
            <person name="Kurnit D.M."/>
        </authorList>
    </citation>
    <scope>NUCLEOTIDE SEQUENCE [LARGE SCALE GENOMIC DNA]</scope>
    <source>
        <strain evidence="3 4">DSM 12503</strain>
    </source>
</reference>
<dbReference type="STRING" id="1121345.SAMN02745217_01038"/>
<dbReference type="Proteomes" id="UP000184612">
    <property type="component" value="Unassembled WGS sequence"/>
</dbReference>
<dbReference type="Pfam" id="PF00534">
    <property type="entry name" value="Glycos_transf_1"/>
    <property type="match status" value="1"/>
</dbReference>
<evidence type="ECO:0000313" key="4">
    <source>
        <dbReference type="Proteomes" id="UP000184612"/>
    </source>
</evidence>
<dbReference type="PANTHER" id="PTHR45947">
    <property type="entry name" value="SULFOQUINOVOSYL TRANSFERASE SQD2"/>
    <property type="match status" value="1"/>
</dbReference>
<dbReference type="Gene3D" id="3.40.50.2000">
    <property type="entry name" value="Glycogen Phosphorylase B"/>
    <property type="match status" value="2"/>
</dbReference>
<feature type="domain" description="Glycosyl transferase family 1" evidence="1">
    <location>
        <begin position="185"/>
        <end position="346"/>
    </location>
</feature>
<evidence type="ECO:0000259" key="2">
    <source>
        <dbReference type="Pfam" id="PF13477"/>
    </source>
</evidence>
<keyword evidence="4" id="KW-1185">Reference proteome</keyword>
<dbReference type="OrthoDB" id="9772485at2"/>
<gene>
    <name evidence="3" type="ORF">SAMN02745217_01038</name>
</gene>
<accession>A0A1M7Y1P5</accession>
<sequence length="368" mass="41315">MKVLIGASYGPALLNFRKDFIQETVKRGHQVICVSAESGELMEADIRILGASYESVGGSRTGMNLMENLAVFFRYIHVIRKVKPDICFFFMAKPIVFGGSAAILCRVKHIYSFVTGLETVFYTKGIKDFMIRNMLCLFYTFIFHHNEKCFFMNQDDFKSMRKRHLIKKGKEVIVNGSGVNMEHFERIPIPDSPCVCMTARLVQGKGVKEYCSAASSLKKKHPQADFLLVGGLDEHKDAILEEELISYLEDGAVTYCGYADDVRPYLKKCSVFVLPSYHEGNGRSIVEAMAAGRAIVTTNAPGCKETVIEGYNGFLVPVGDSPSLAEKIDLLLQKKELRESMGENSYLLCREKFEVRQINTILLNTMGL</sequence>
<proteinExistence type="predicted"/>
<dbReference type="InterPro" id="IPR028098">
    <property type="entry name" value="Glyco_trans_4-like_N"/>
</dbReference>
<protein>
    <submittedName>
        <fullName evidence="3">Glycosyltransferase involved in cell wall bisynthesis</fullName>
    </submittedName>
</protein>
<dbReference type="Pfam" id="PF13477">
    <property type="entry name" value="Glyco_trans_4_2"/>
    <property type="match status" value="1"/>
</dbReference>
<dbReference type="EMBL" id="FRFD01000003">
    <property type="protein sequence ID" value="SHO45694.1"/>
    <property type="molecule type" value="Genomic_DNA"/>
</dbReference>
<dbReference type="InterPro" id="IPR050194">
    <property type="entry name" value="Glycosyltransferase_grp1"/>
</dbReference>
<keyword evidence="3" id="KW-0808">Transferase</keyword>
<feature type="domain" description="Glycosyltransferase subfamily 4-like N-terminal" evidence="2">
    <location>
        <begin position="20"/>
        <end position="119"/>
    </location>
</feature>
<dbReference type="GO" id="GO:0016757">
    <property type="term" value="F:glycosyltransferase activity"/>
    <property type="evidence" value="ECO:0007669"/>
    <property type="project" value="InterPro"/>
</dbReference>
<dbReference type="CDD" id="cd03808">
    <property type="entry name" value="GT4_CapM-like"/>
    <property type="match status" value="1"/>
</dbReference>
<dbReference type="RefSeq" id="WP_073587673.1">
    <property type="nucleotide sequence ID" value="NZ_FRFD01000003.1"/>
</dbReference>
<dbReference type="PANTHER" id="PTHR45947:SF3">
    <property type="entry name" value="SULFOQUINOVOSYL TRANSFERASE SQD2"/>
    <property type="match status" value="1"/>
</dbReference>
<name>A0A1M7Y1P5_9FIRM</name>
<evidence type="ECO:0000313" key="3">
    <source>
        <dbReference type="EMBL" id="SHO45694.1"/>
    </source>
</evidence>
<dbReference type="SUPFAM" id="SSF53756">
    <property type="entry name" value="UDP-Glycosyltransferase/glycogen phosphorylase"/>
    <property type="match status" value="1"/>
</dbReference>
<evidence type="ECO:0000259" key="1">
    <source>
        <dbReference type="Pfam" id="PF00534"/>
    </source>
</evidence>
<organism evidence="3 4">
    <name type="scientific">Anaerocolumna xylanovorans DSM 12503</name>
    <dbReference type="NCBI Taxonomy" id="1121345"/>
    <lineage>
        <taxon>Bacteria</taxon>
        <taxon>Bacillati</taxon>
        <taxon>Bacillota</taxon>
        <taxon>Clostridia</taxon>
        <taxon>Lachnospirales</taxon>
        <taxon>Lachnospiraceae</taxon>
        <taxon>Anaerocolumna</taxon>
    </lineage>
</organism>
<dbReference type="InterPro" id="IPR001296">
    <property type="entry name" value="Glyco_trans_1"/>
</dbReference>
<dbReference type="AlphaFoldDB" id="A0A1M7Y1P5"/>